<dbReference type="PANTHER" id="PTHR43690:SF34">
    <property type="entry name" value="ZINC PROTEASE PQQL-LIKE"/>
    <property type="match status" value="1"/>
</dbReference>
<proteinExistence type="inferred from homology"/>
<dbReference type="RefSeq" id="WP_119435948.1">
    <property type="nucleotide sequence ID" value="NZ_QWGR01000001.1"/>
</dbReference>
<keyword evidence="5" id="KW-0378">Hydrolase</keyword>
<feature type="domain" description="Peptidase M16 C-terminal" evidence="11">
    <location>
        <begin position="682"/>
        <end position="848"/>
    </location>
</feature>
<comment type="caution">
    <text evidence="12">The sequence shown here is derived from an EMBL/GenBank/DDBJ whole genome shotgun (WGS) entry which is preliminary data.</text>
</comment>
<evidence type="ECO:0000256" key="6">
    <source>
        <dbReference type="ARBA" id="ARBA00022833"/>
    </source>
</evidence>
<evidence type="ECO:0000259" key="11">
    <source>
        <dbReference type="Pfam" id="PF05193"/>
    </source>
</evidence>
<dbReference type="AlphaFoldDB" id="A0A399T3N7"/>
<feature type="domain" description="Peptidase M16 C-terminal" evidence="11">
    <location>
        <begin position="201"/>
        <end position="380"/>
    </location>
</feature>
<dbReference type="PANTHER" id="PTHR43690">
    <property type="entry name" value="NARDILYSIN"/>
    <property type="match status" value="1"/>
</dbReference>
<evidence type="ECO:0000256" key="1">
    <source>
        <dbReference type="ARBA" id="ARBA00001947"/>
    </source>
</evidence>
<dbReference type="InterPro" id="IPR011249">
    <property type="entry name" value="Metalloenz_LuxS/M16"/>
</dbReference>
<dbReference type="InterPro" id="IPR011765">
    <property type="entry name" value="Pept_M16_N"/>
</dbReference>
<keyword evidence="7" id="KW-0482">Metalloprotease</keyword>
<dbReference type="Pfam" id="PF00675">
    <property type="entry name" value="Peptidase_M16"/>
    <property type="match status" value="1"/>
</dbReference>
<dbReference type="EMBL" id="QWGR01000001">
    <property type="protein sequence ID" value="RIJ50478.1"/>
    <property type="molecule type" value="Genomic_DNA"/>
</dbReference>
<gene>
    <name evidence="12" type="ORF">D1614_00645</name>
</gene>
<keyword evidence="4" id="KW-0479">Metal-binding</keyword>
<organism evidence="12 13">
    <name type="scientific">Maribellus luteus</name>
    <dbReference type="NCBI Taxonomy" id="2305463"/>
    <lineage>
        <taxon>Bacteria</taxon>
        <taxon>Pseudomonadati</taxon>
        <taxon>Bacteroidota</taxon>
        <taxon>Bacteroidia</taxon>
        <taxon>Marinilabiliales</taxon>
        <taxon>Prolixibacteraceae</taxon>
        <taxon>Maribellus</taxon>
    </lineage>
</organism>
<keyword evidence="6" id="KW-0862">Zinc</keyword>
<protein>
    <submittedName>
        <fullName evidence="12">Insulinase family protein</fullName>
    </submittedName>
</protein>
<dbReference type="Proteomes" id="UP000265926">
    <property type="component" value="Unassembled WGS sequence"/>
</dbReference>
<dbReference type="GO" id="GO:0046872">
    <property type="term" value="F:metal ion binding"/>
    <property type="evidence" value="ECO:0007669"/>
    <property type="project" value="UniProtKB-KW"/>
</dbReference>
<comment type="cofactor">
    <cofactor evidence="1">
        <name>Zn(2+)</name>
        <dbReference type="ChEBI" id="CHEBI:29105"/>
    </cofactor>
</comment>
<dbReference type="InterPro" id="IPR007863">
    <property type="entry name" value="Peptidase_M16_C"/>
</dbReference>
<dbReference type="SUPFAM" id="SSF63411">
    <property type="entry name" value="LuxS/MPP-like metallohydrolase"/>
    <property type="match status" value="3"/>
</dbReference>
<evidence type="ECO:0000313" key="12">
    <source>
        <dbReference type="EMBL" id="RIJ50478.1"/>
    </source>
</evidence>
<sequence length="943" mass="106339">MRNFILLFIILLVSSVFSSAQELKPPKKLVKGTLDNGLTYYIYPNKKPEGEAVYRLFIKSGSLFETEEQRGLAHFLEHMAFNGTRHFPGNSLTAFLESKGAKFGADLNAHTSMNETVYKLQLPSTDPAFVDSTIMILADWAGGLLLDSTEVEDERGVILSEWLLKVGPKYEAQNAFLLELLNNSRYSRRLTIGDTAVIKNFPLEDLQAYYQKWYDPSIMAVAVAGDVDVAKVKKSIKKYFSHMSSSLNGVLPKHPISDYDKVEVKTVSHESLDGVELNVIQLLEQPVAVTTEKEYPAYLQRTLLNQLIKARFAERSFSNPAYKDASYSYSSFLNTKGALLGSVELTPTKIKAGIIDFASASEQMFRYGFTSGEIRKAKTIYINGLKRKAESKKPSLSSALVNEIYSEFYVGNKIVSAKDEYKLALKYIDAIDSLKLCNQLQHLHTPHKTHYLITTFDKAKDEIPSETALISIFDSIRTSNIQPYQYAVEMPESLLPKEPLAGKIVKTKRLEEIDADQLTLSNGAVVTFKSSSLSPDDILLSAFRKGGLYALDSVDYVSGLYTGSIVGLSGAGDFSRQELSRYLAGSSVSSRFIIEKSRVGIGAKSNIEDLELLFQLLYLKWTSPRIDTAIFEQTKSKAIETYQTRNETPTTRFYEDFSLLLNGDNYTTRTVTDTRLEKELQLNRILPLFQSHYNSAQGFHFVFVGDCSLKEIKPYIEKYIGSLPGDTPENNGYQYTYSETVANDTSLIQNVGDNAKSTVSLMFQSNKKIDDYNHTQLLNDMTEEIVRARLLEVLREKMGMIYSVGVQMSQTKHPSDLRRTSIRFSCKPEDVDTLIATTMEQLKLLAQNPENLGLKLADVKQNQLKDWQLDKQRITYWSGGIRNKLFNNENSWEYLTGFDRIIEQITVDSISENIQRELLQVPMVKAVLNPAPTPDNNEMQSIN</sequence>
<dbReference type="PROSITE" id="PS00143">
    <property type="entry name" value="INSULINASE"/>
    <property type="match status" value="1"/>
</dbReference>
<evidence type="ECO:0000256" key="8">
    <source>
        <dbReference type="RuleBase" id="RU004447"/>
    </source>
</evidence>
<evidence type="ECO:0000256" key="3">
    <source>
        <dbReference type="ARBA" id="ARBA00022670"/>
    </source>
</evidence>
<feature type="domain" description="Peptidase M16 N-terminal" evidence="10">
    <location>
        <begin position="43"/>
        <end position="161"/>
    </location>
</feature>
<dbReference type="Gene3D" id="3.30.830.10">
    <property type="entry name" value="Metalloenzyme, LuxS/M16 peptidase-like"/>
    <property type="match status" value="3"/>
</dbReference>
<keyword evidence="13" id="KW-1185">Reference proteome</keyword>
<dbReference type="OrthoDB" id="9811314at2"/>
<feature type="chain" id="PRO_5017380943" evidence="9">
    <location>
        <begin position="21"/>
        <end position="943"/>
    </location>
</feature>
<evidence type="ECO:0000313" key="13">
    <source>
        <dbReference type="Proteomes" id="UP000265926"/>
    </source>
</evidence>
<dbReference type="InterPro" id="IPR001431">
    <property type="entry name" value="Pept_M16_Zn_BS"/>
</dbReference>
<name>A0A399T3N7_9BACT</name>
<dbReference type="GO" id="GO:0004222">
    <property type="term" value="F:metalloendopeptidase activity"/>
    <property type="evidence" value="ECO:0007669"/>
    <property type="project" value="InterPro"/>
</dbReference>
<accession>A0A399T3N7</accession>
<keyword evidence="9" id="KW-0732">Signal</keyword>
<evidence type="ECO:0000256" key="9">
    <source>
        <dbReference type="SAM" id="SignalP"/>
    </source>
</evidence>
<reference evidence="12 13" key="1">
    <citation type="submission" date="2018-08" db="EMBL/GenBank/DDBJ databases">
        <title>Pallidiluteibacterium maritimus gen. nov., sp. nov., isolated from coastal sediment.</title>
        <authorList>
            <person name="Zhou L.Y."/>
        </authorList>
    </citation>
    <scope>NUCLEOTIDE SEQUENCE [LARGE SCALE GENOMIC DNA]</scope>
    <source>
        <strain evidence="12 13">XSD2</strain>
    </source>
</reference>
<comment type="similarity">
    <text evidence="2 8">Belongs to the peptidase M16 family.</text>
</comment>
<evidence type="ECO:0000256" key="4">
    <source>
        <dbReference type="ARBA" id="ARBA00022723"/>
    </source>
</evidence>
<dbReference type="Pfam" id="PF05193">
    <property type="entry name" value="Peptidase_M16_C"/>
    <property type="match status" value="2"/>
</dbReference>
<evidence type="ECO:0000256" key="2">
    <source>
        <dbReference type="ARBA" id="ARBA00007261"/>
    </source>
</evidence>
<evidence type="ECO:0000256" key="7">
    <source>
        <dbReference type="ARBA" id="ARBA00023049"/>
    </source>
</evidence>
<keyword evidence="3" id="KW-0645">Protease</keyword>
<dbReference type="InterPro" id="IPR050626">
    <property type="entry name" value="Peptidase_M16"/>
</dbReference>
<evidence type="ECO:0000259" key="10">
    <source>
        <dbReference type="Pfam" id="PF00675"/>
    </source>
</evidence>
<dbReference type="GO" id="GO:0006508">
    <property type="term" value="P:proteolysis"/>
    <property type="evidence" value="ECO:0007669"/>
    <property type="project" value="UniProtKB-KW"/>
</dbReference>
<feature type="signal peptide" evidence="9">
    <location>
        <begin position="1"/>
        <end position="20"/>
    </location>
</feature>
<evidence type="ECO:0000256" key="5">
    <source>
        <dbReference type="ARBA" id="ARBA00022801"/>
    </source>
</evidence>